<dbReference type="InterPro" id="IPR052548">
    <property type="entry name" value="Type_VII_TA_antitoxin"/>
</dbReference>
<dbReference type="InterPro" id="IPR002934">
    <property type="entry name" value="Polymerase_NTP_transf_dom"/>
</dbReference>
<dbReference type="EMBL" id="JACNIG010000220">
    <property type="protein sequence ID" value="MBC8432395.1"/>
    <property type="molecule type" value="Genomic_DNA"/>
</dbReference>
<dbReference type="InterPro" id="IPR043519">
    <property type="entry name" value="NT_sf"/>
</dbReference>
<organism evidence="2 3">
    <name type="scientific">Candidatus Desulfatibia vada</name>
    <dbReference type="NCBI Taxonomy" id="2841696"/>
    <lineage>
        <taxon>Bacteria</taxon>
        <taxon>Pseudomonadati</taxon>
        <taxon>Thermodesulfobacteriota</taxon>
        <taxon>Desulfobacteria</taxon>
        <taxon>Desulfobacterales</taxon>
        <taxon>Desulfobacterales incertae sedis</taxon>
        <taxon>Candidatus Desulfatibia</taxon>
    </lineage>
</organism>
<gene>
    <name evidence="2" type="ORF">H8D96_10795</name>
</gene>
<proteinExistence type="predicted"/>
<feature type="domain" description="Polymerase nucleotidyl transferase" evidence="1">
    <location>
        <begin position="10"/>
        <end position="85"/>
    </location>
</feature>
<dbReference type="GO" id="GO:0016779">
    <property type="term" value="F:nucleotidyltransferase activity"/>
    <property type="evidence" value="ECO:0007669"/>
    <property type="project" value="InterPro"/>
</dbReference>
<evidence type="ECO:0000313" key="3">
    <source>
        <dbReference type="Proteomes" id="UP000605201"/>
    </source>
</evidence>
<dbReference type="SUPFAM" id="SSF81301">
    <property type="entry name" value="Nucleotidyltransferase"/>
    <property type="match status" value="1"/>
</dbReference>
<accession>A0A8J6TSN0</accession>
<dbReference type="Gene3D" id="3.30.460.10">
    <property type="entry name" value="Beta Polymerase, domain 2"/>
    <property type="match status" value="1"/>
</dbReference>
<sequence>MMFIDDRKILETLAKRVRSLYPGARVWAFGSRARGDATWESDFDACIVLPQKDESAESAIRNICWEIGFENNRVITTVIMDQSQFEDGPMSESTLVENILREGVAA</sequence>
<dbReference type="CDD" id="cd05403">
    <property type="entry name" value="NT_KNTase_like"/>
    <property type="match status" value="1"/>
</dbReference>
<reference evidence="2 3" key="1">
    <citation type="submission" date="2020-08" db="EMBL/GenBank/DDBJ databases">
        <title>Bridging the membrane lipid divide: bacteria of the FCB group superphylum have the potential to synthesize archaeal ether lipids.</title>
        <authorList>
            <person name="Villanueva L."/>
            <person name="Von Meijenfeldt F.A.B."/>
            <person name="Westbye A.B."/>
            <person name="Yadav S."/>
            <person name="Hopmans E.C."/>
            <person name="Dutilh B.E."/>
            <person name="Sinninghe Damste J.S."/>
        </authorList>
    </citation>
    <scope>NUCLEOTIDE SEQUENCE [LARGE SCALE GENOMIC DNA]</scope>
    <source>
        <strain evidence="2">NIOZ-UU17</strain>
    </source>
</reference>
<dbReference type="AlphaFoldDB" id="A0A8J6TSN0"/>
<dbReference type="Pfam" id="PF01909">
    <property type="entry name" value="NTP_transf_2"/>
    <property type="match status" value="1"/>
</dbReference>
<evidence type="ECO:0000313" key="2">
    <source>
        <dbReference type="EMBL" id="MBC8432395.1"/>
    </source>
</evidence>
<dbReference type="Proteomes" id="UP000605201">
    <property type="component" value="Unassembled WGS sequence"/>
</dbReference>
<dbReference type="PANTHER" id="PTHR33933">
    <property type="entry name" value="NUCLEOTIDYLTRANSFERASE"/>
    <property type="match status" value="1"/>
</dbReference>
<name>A0A8J6TSN0_9BACT</name>
<comment type="caution">
    <text evidence="2">The sequence shown here is derived from an EMBL/GenBank/DDBJ whole genome shotgun (WGS) entry which is preliminary data.</text>
</comment>
<evidence type="ECO:0000259" key="1">
    <source>
        <dbReference type="Pfam" id="PF01909"/>
    </source>
</evidence>
<protein>
    <submittedName>
        <fullName evidence="2">Nucleotidyltransferase domain-containing protein</fullName>
    </submittedName>
</protein>
<dbReference type="PANTHER" id="PTHR33933:SF1">
    <property type="entry name" value="PROTEIN ADENYLYLTRANSFERASE MNTA-RELATED"/>
    <property type="match status" value="1"/>
</dbReference>